<proteinExistence type="inferred from homology"/>
<dbReference type="InterPro" id="IPR017088">
    <property type="entry name" value="Wax_synthase_Magnoliopsida"/>
</dbReference>
<feature type="transmembrane region" description="Helical" evidence="9">
    <location>
        <begin position="228"/>
        <end position="253"/>
    </location>
</feature>
<evidence type="ECO:0000313" key="12">
    <source>
        <dbReference type="Proteomes" id="UP000593562"/>
    </source>
</evidence>
<keyword evidence="3" id="KW-0808">Transferase</keyword>
<evidence type="ECO:0000313" key="11">
    <source>
        <dbReference type="EMBL" id="KAF5738395.1"/>
    </source>
</evidence>
<dbReference type="Proteomes" id="UP000593562">
    <property type="component" value="Unassembled WGS sequence"/>
</dbReference>
<feature type="transmembrane region" description="Helical" evidence="9">
    <location>
        <begin position="123"/>
        <end position="140"/>
    </location>
</feature>
<evidence type="ECO:0000256" key="7">
    <source>
        <dbReference type="ARBA" id="ARBA00023136"/>
    </source>
</evidence>
<dbReference type="EMBL" id="JAAARO010000013">
    <property type="protein sequence ID" value="KAF5738395.1"/>
    <property type="molecule type" value="Genomic_DNA"/>
</dbReference>
<evidence type="ECO:0000259" key="10">
    <source>
        <dbReference type="Pfam" id="PF13813"/>
    </source>
</evidence>
<dbReference type="Pfam" id="PF13813">
    <property type="entry name" value="MBOAT_2"/>
    <property type="match status" value="1"/>
</dbReference>
<dbReference type="AlphaFoldDB" id="A0A7J7CW92"/>
<comment type="similarity">
    <text evidence="2">Belongs to the wax synthase family.</text>
</comment>
<feature type="transmembrane region" description="Helical" evidence="9">
    <location>
        <begin position="33"/>
        <end position="51"/>
    </location>
</feature>
<evidence type="ECO:0000256" key="9">
    <source>
        <dbReference type="SAM" id="Phobius"/>
    </source>
</evidence>
<sequence>MEGEMRNYAIVWLQVLISASFIFFIAKKLPKGLKRLISVLPIVCLFLYLPLNLHTAHLGGGMGFIVSWLANFKLLLFAFDKGPLSNPRLSLGSFVALTCLPIKIQQNPPPQNSHKSQKSPLNYAIKILIFGLVLCSYEYGDYMHQNVVAFLNYLHLYLSLDMGLAVLAALARATLGLELEPQFNEPYLSSSLQDFWGRRWNLMVSRTLRPTVYEPTRDLATRFVSRKWAALPAVFMTFVVSAVMHELMLYYLARGVPSLDFGLFFVLHGLGVVVEIALKKAFADRCRLPWMISGPLTLGFAMVTGCWLFLPPLRQCNQFERMAEERRYNNNN</sequence>
<feature type="domain" description="Wax synthase" evidence="10">
    <location>
        <begin position="180"/>
        <end position="265"/>
    </location>
</feature>
<evidence type="ECO:0000256" key="1">
    <source>
        <dbReference type="ARBA" id="ARBA00004141"/>
    </source>
</evidence>
<feature type="transmembrane region" description="Helical" evidence="9">
    <location>
        <begin position="290"/>
        <end position="310"/>
    </location>
</feature>
<evidence type="ECO:0000256" key="6">
    <source>
        <dbReference type="ARBA" id="ARBA00023098"/>
    </source>
</evidence>
<dbReference type="GO" id="GO:0008374">
    <property type="term" value="F:O-acyltransferase activity"/>
    <property type="evidence" value="ECO:0007669"/>
    <property type="project" value="InterPro"/>
</dbReference>
<keyword evidence="8" id="KW-0012">Acyltransferase</keyword>
<feature type="transmembrane region" description="Helical" evidence="9">
    <location>
        <begin position="57"/>
        <end position="79"/>
    </location>
</feature>
<gene>
    <name evidence="11" type="ORF">HS088_TW13G01294</name>
</gene>
<keyword evidence="5 9" id="KW-1133">Transmembrane helix</keyword>
<accession>A0A7J7CW92</accession>
<keyword evidence="6" id="KW-0443">Lipid metabolism</keyword>
<dbReference type="PANTHER" id="PTHR31595">
    <property type="entry name" value="LONG-CHAIN-ALCOHOL O-FATTY-ACYLTRANSFERASE 3-RELATED"/>
    <property type="match status" value="1"/>
</dbReference>
<organism evidence="11 12">
    <name type="scientific">Tripterygium wilfordii</name>
    <name type="common">Thunder God vine</name>
    <dbReference type="NCBI Taxonomy" id="458696"/>
    <lineage>
        <taxon>Eukaryota</taxon>
        <taxon>Viridiplantae</taxon>
        <taxon>Streptophyta</taxon>
        <taxon>Embryophyta</taxon>
        <taxon>Tracheophyta</taxon>
        <taxon>Spermatophyta</taxon>
        <taxon>Magnoliopsida</taxon>
        <taxon>eudicotyledons</taxon>
        <taxon>Gunneridae</taxon>
        <taxon>Pentapetalae</taxon>
        <taxon>rosids</taxon>
        <taxon>fabids</taxon>
        <taxon>Celastrales</taxon>
        <taxon>Celastraceae</taxon>
        <taxon>Tripterygium</taxon>
    </lineage>
</organism>
<evidence type="ECO:0000256" key="5">
    <source>
        <dbReference type="ARBA" id="ARBA00022989"/>
    </source>
</evidence>
<feature type="transmembrane region" description="Helical" evidence="9">
    <location>
        <begin position="152"/>
        <end position="171"/>
    </location>
</feature>
<dbReference type="GO" id="GO:0016020">
    <property type="term" value="C:membrane"/>
    <property type="evidence" value="ECO:0007669"/>
    <property type="project" value="UniProtKB-SubCell"/>
</dbReference>
<keyword evidence="4 9" id="KW-0812">Transmembrane</keyword>
<comment type="caution">
    <text evidence="11">The sequence shown here is derived from an EMBL/GenBank/DDBJ whole genome shotgun (WGS) entry which is preliminary data.</text>
</comment>
<dbReference type="PIRSF" id="PIRSF037006">
    <property type="entry name" value="Wax_synthase"/>
    <property type="match status" value="1"/>
</dbReference>
<reference evidence="11 12" key="1">
    <citation type="journal article" date="2020" name="Nat. Commun.">
        <title>Genome of Tripterygium wilfordii and identification of cytochrome P450 involved in triptolide biosynthesis.</title>
        <authorList>
            <person name="Tu L."/>
            <person name="Su P."/>
            <person name="Zhang Z."/>
            <person name="Gao L."/>
            <person name="Wang J."/>
            <person name="Hu T."/>
            <person name="Zhou J."/>
            <person name="Zhang Y."/>
            <person name="Zhao Y."/>
            <person name="Liu Y."/>
            <person name="Song Y."/>
            <person name="Tong Y."/>
            <person name="Lu Y."/>
            <person name="Yang J."/>
            <person name="Xu C."/>
            <person name="Jia M."/>
            <person name="Peters R.J."/>
            <person name="Huang L."/>
            <person name="Gao W."/>
        </authorList>
    </citation>
    <scope>NUCLEOTIDE SEQUENCE [LARGE SCALE GENOMIC DNA]</scope>
    <source>
        <strain evidence="12">cv. XIE 37</strain>
        <tissue evidence="11">Leaf</tissue>
    </source>
</reference>
<dbReference type="InterPro" id="IPR044851">
    <property type="entry name" value="Wax_synthase"/>
</dbReference>
<dbReference type="GO" id="GO:0006629">
    <property type="term" value="P:lipid metabolic process"/>
    <property type="evidence" value="ECO:0007669"/>
    <property type="project" value="UniProtKB-KW"/>
</dbReference>
<dbReference type="InParanoid" id="A0A7J7CW92"/>
<protein>
    <recommendedName>
        <fullName evidence="10">Wax synthase domain-containing protein</fullName>
    </recommendedName>
</protein>
<evidence type="ECO:0000256" key="4">
    <source>
        <dbReference type="ARBA" id="ARBA00022692"/>
    </source>
</evidence>
<evidence type="ECO:0000256" key="2">
    <source>
        <dbReference type="ARBA" id="ARBA00007282"/>
    </source>
</evidence>
<name>A0A7J7CW92_TRIWF</name>
<keyword evidence="12" id="KW-1185">Reference proteome</keyword>
<keyword evidence="7 9" id="KW-0472">Membrane</keyword>
<dbReference type="PANTHER" id="PTHR31595:SF77">
    <property type="entry name" value="ACYL-COA--STEROL O-ACYLTRANSFERASE 1-LIKE"/>
    <property type="match status" value="1"/>
</dbReference>
<feature type="transmembrane region" description="Helical" evidence="9">
    <location>
        <begin position="6"/>
        <end position="26"/>
    </location>
</feature>
<evidence type="ECO:0000256" key="3">
    <source>
        <dbReference type="ARBA" id="ARBA00022679"/>
    </source>
</evidence>
<comment type="subcellular location">
    <subcellularLocation>
        <location evidence="1">Membrane</location>
        <topology evidence="1">Multi-pass membrane protein</topology>
    </subcellularLocation>
</comment>
<evidence type="ECO:0000256" key="8">
    <source>
        <dbReference type="ARBA" id="ARBA00023315"/>
    </source>
</evidence>
<dbReference type="InterPro" id="IPR032805">
    <property type="entry name" value="Wax_synthase_dom"/>
</dbReference>
<feature type="transmembrane region" description="Helical" evidence="9">
    <location>
        <begin position="259"/>
        <end position="278"/>
    </location>
</feature>